<comment type="caution">
    <text evidence="2">The sequence shown here is derived from an EMBL/GenBank/DDBJ whole genome shotgun (WGS) entry which is preliminary data.</text>
</comment>
<sequence length="249" mass="28191">ENTTEIGAANKFFATALRLSDRSSPDRIDETKPEALLDYVEVLLKLRNYGAALNVVDYFESEYWSNERSQTLRIKAYIAARQFEEAEEALAKKQSDDPNTIKLNLALVQSKIRQVQRAVAQKQAQEGLGVIFRKAPGVEKEGVESQAAELKSYRDTLAELVRKLLPIEPNSIEEAPVVAVCNNYVVEGKVSEAKELVDRFLEYFPANVTAMFYKQILSEPEPNKVSQQRRKEIEEQVLLGIDNPIERSL</sequence>
<dbReference type="SUPFAM" id="SSF48452">
    <property type="entry name" value="TPR-like"/>
    <property type="match status" value="1"/>
</dbReference>
<evidence type="ECO:0008006" key="3">
    <source>
        <dbReference type="Google" id="ProtNLM"/>
    </source>
</evidence>
<name>X0X7J6_9ZZZZ</name>
<evidence type="ECO:0000256" key="1">
    <source>
        <dbReference type="SAM" id="Coils"/>
    </source>
</evidence>
<reference evidence="2" key="1">
    <citation type="journal article" date="2014" name="Front. Microbiol.">
        <title>High frequency of phylogenetically diverse reductive dehalogenase-homologous genes in deep subseafloor sedimentary metagenomes.</title>
        <authorList>
            <person name="Kawai M."/>
            <person name="Futagami T."/>
            <person name="Toyoda A."/>
            <person name="Takaki Y."/>
            <person name="Nishi S."/>
            <person name="Hori S."/>
            <person name="Arai W."/>
            <person name="Tsubouchi T."/>
            <person name="Morono Y."/>
            <person name="Uchiyama I."/>
            <person name="Ito T."/>
            <person name="Fujiyama A."/>
            <person name="Inagaki F."/>
            <person name="Takami H."/>
        </authorList>
    </citation>
    <scope>NUCLEOTIDE SEQUENCE</scope>
    <source>
        <strain evidence="2">Expedition CK06-06</strain>
    </source>
</reference>
<keyword evidence="1" id="KW-0175">Coiled coil</keyword>
<feature type="non-terminal residue" evidence="2">
    <location>
        <position position="249"/>
    </location>
</feature>
<protein>
    <recommendedName>
        <fullName evidence="3">Tetratricopeptide repeat-like domain-containing protein</fullName>
    </recommendedName>
</protein>
<dbReference type="AlphaFoldDB" id="X0X7J6"/>
<proteinExistence type="predicted"/>
<organism evidence="2">
    <name type="scientific">marine sediment metagenome</name>
    <dbReference type="NCBI Taxonomy" id="412755"/>
    <lineage>
        <taxon>unclassified sequences</taxon>
        <taxon>metagenomes</taxon>
        <taxon>ecological metagenomes</taxon>
    </lineage>
</organism>
<gene>
    <name evidence="2" type="ORF">S01H1_67484</name>
</gene>
<dbReference type="EMBL" id="BARS01044699">
    <property type="protein sequence ID" value="GAG38995.1"/>
    <property type="molecule type" value="Genomic_DNA"/>
</dbReference>
<feature type="coiled-coil region" evidence="1">
    <location>
        <begin position="105"/>
        <end position="163"/>
    </location>
</feature>
<dbReference type="Gene3D" id="1.25.40.10">
    <property type="entry name" value="Tetratricopeptide repeat domain"/>
    <property type="match status" value="1"/>
</dbReference>
<dbReference type="InterPro" id="IPR011990">
    <property type="entry name" value="TPR-like_helical_dom_sf"/>
</dbReference>
<evidence type="ECO:0000313" key="2">
    <source>
        <dbReference type="EMBL" id="GAG38995.1"/>
    </source>
</evidence>
<feature type="non-terminal residue" evidence="2">
    <location>
        <position position="1"/>
    </location>
</feature>
<accession>X0X7J6</accession>